<dbReference type="AlphaFoldDB" id="A0A1I7ZJS2"/>
<sequence>MRSTIRLLALLLFLSCCFLTTASYENVIACVQHSEVSAFKWSAQESVFVETDHRGYDCDLDSIFWTCRSAYKNVSYVVELKEAQKNLTGVPLYFDDDGEKLTMEIKLFKCVQEGIRAPEPEVPEGSWSDRLSTVNEGRCISEVEWLNASTKECGKKPTNYVFGAHCGKGKYLDVTFVCGKPKIDVYTDFLKAKKDYHRKLEFDLFGRLAEIVADFQEAKKVDPDEALTTYIAGLKEALGTAVFQHSLIQNYTTHPVYDGFLDEKFYRSRETTFRAAKKYVIALGDRRSLMLFRLATKLLTNDTNTDRRTLVQEALVRYDIENVKIVKNFQKDFLEFKERLTEYYVEYLKENTFGIAAKHLGFLNESGASGRLASMYMEIFRPGFIDQKYMDNSTHSTRKIRATEKESTSQQVPEPVQPLSPPTSRPTQPLPTANNKSSDAIERPAYQELSGHEAVKDAAKCVSMALTVLCVLVSYVA</sequence>
<feature type="compositionally biased region" description="Pro residues" evidence="1">
    <location>
        <begin position="415"/>
        <end position="424"/>
    </location>
</feature>
<evidence type="ECO:0000313" key="3">
    <source>
        <dbReference type="Proteomes" id="UP000095287"/>
    </source>
</evidence>
<keyword evidence="3" id="KW-1185">Reference proteome</keyword>
<protein>
    <submittedName>
        <fullName evidence="4">Uncharacterized protein</fullName>
    </submittedName>
</protein>
<dbReference type="Proteomes" id="UP000095287">
    <property type="component" value="Unplaced"/>
</dbReference>
<evidence type="ECO:0000256" key="2">
    <source>
        <dbReference type="SAM" id="SignalP"/>
    </source>
</evidence>
<accession>A0A1I7ZJS2</accession>
<feature type="compositionally biased region" description="Polar residues" evidence="1">
    <location>
        <begin position="425"/>
        <end position="438"/>
    </location>
</feature>
<proteinExistence type="predicted"/>
<evidence type="ECO:0000313" key="4">
    <source>
        <dbReference type="WBParaSite" id="L893_g27096.t1"/>
    </source>
</evidence>
<dbReference type="WBParaSite" id="L893_g27096.t1">
    <property type="protein sequence ID" value="L893_g27096.t1"/>
    <property type="gene ID" value="L893_g27096"/>
</dbReference>
<feature type="region of interest" description="Disordered" evidence="1">
    <location>
        <begin position="395"/>
        <end position="440"/>
    </location>
</feature>
<organism evidence="3 4">
    <name type="scientific">Steinernema glaseri</name>
    <dbReference type="NCBI Taxonomy" id="37863"/>
    <lineage>
        <taxon>Eukaryota</taxon>
        <taxon>Metazoa</taxon>
        <taxon>Ecdysozoa</taxon>
        <taxon>Nematoda</taxon>
        <taxon>Chromadorea</taxon>
        <taxon>Rhabditida</taxon>
        <taxon>Tylenchina</taxon>
        <taxon>Panagrolaimomorpha</taxon>
        <taxon>Strongyloidoidea</taxon>
        <taxon>Steinernematidae</taxon>
        <taxon>Steinernema</taxon>
    </lineage>
</organism>
<reference evidence="4" key="1">
    <citation type="submission" date="2016-11" db="UniProtKB">
        <authorList>
            <consortium name="WormBaseParasite"/>
        </authorList>
    </citation>
    <scope>IDENTIFICATION</scope>
</reference>
<feature type="signal peptide" evidence="2">
    <location>
        <begin position="1"/>
        <end position="22"/>
    </location>
</feature>
<keyword evidence="2" id="KW-0732">Signal</keyword>
<evidence type="ECO:0000256" key="1">
    <source>
        <dbReference type="SAM" id="MobiDB-lite"/>
    </source>
</evidence>
<name>A0A1I7ZJS2_9BILA</name>
<feature type="chain" id="PRO_5009313548" evidence="2">
    <location>
        <begin position="23"/>
        <end position="477"/>
    </location>
</feature>